<name>R9PBX4_PSEHS</name>
<organism evidence="1 2">
    <name type="scientific">Pseudozyma hubeiensis (strain SY62)</name>
    <name type="common">Yeast</name>
    <dbReference type="NCBI Taxonomy" id="1305764"/>
    <lineage>
        <taxon>Eukaryota</taxon>
        <taxon>Fungi</taxon>
        <taxon>Dikarya</taxon>
        <taxon>Basidiomycota</taxon>
        <taxon>Ustilaginomycotina</taxon>
        <taxon>Ustilaginomycetes</taxon>
        <taxon>Ustilaginales</taxon>
        <taxon>Ustilaginaceae</taxon>
        <taxon>Pseudozyma</taxon>
    </lineage>
</organism>
<accession>R9PBX4</accession>
<dbReference type="RefSeq" id="XP_012192416.1">
    <property type="nucleotide sequence ID" value="XM_012337026.1"/>
</dbReference>
<proteinExistence type="predicted"/>
<reference evidence="2" key="1">
    <citation type="journal article" date="2013" name="Genome Announc.">
        <title>Draft genome sequence of the basidiomycetous yeast-like fungus Pseudozyma hubeiensis SY62, which produces an abundant amount of the biosurfactant mannosylerythritol lipids.</title>
        <authorList>
            <person name="Konishi M."/>
            <person name="Hatada Y."/>
            <person name="Horiuchi J."/>
        </authorList>
    </citation>
    <scope>NUCLEOTIDE SEQUENCE [LARGE SCALE GENOMIC DNA]</scope>
    <source>
        <strain evidence="2">SY62</strain>
    </source>
</reference>
<dbReference type="EMBL" id="DF238821">
    <property type="protein sequence ID" value="GAC98829.1"/>
    <property type="molecule type" value="Genomic_DNA"/>
</dbReference>
<dbReference type="GeneID" id="24111695"/>
<protein>
    <submittedName>
        <fullName evidence="1">Zinc metallopeptidase mde10</fullName>
    </submittedName>
</protein>
<keyword evidence="2" id="KW-1185">Reference proteome</keyword>
<dbReference type="HOGENOM" id="CLU_1928528_0_0_1"/>
<sequence>MLASHKGMQRTLRENAEMPPVMSFTFSALVAKLMEADDANVVSLSGAVQGWYHANKRQMDRNTFLLAAGRMPNTSKLQCAGRDQRRQTLFESDAVLLRGVVRVRPFGAADEVAVGMSRVVRGVSPHFLTLC</sequence>
<evidence type="ECO:0000313" key="1">
    <source>
        <dbReference type="EMBL" id="GAC98829.1"/>
    </source>
</evidence>
<dbReference type="Proteomes" id="UP000014071">
    <property type="component" value="Unassembled WGS sequence"/>
</dbReference>
<gene>
    <name evidence="1" type="ORF">PHSY_006424</name>
</gene>
<evidence type="ECO:0000313" key="2">
    <source>
        <dbReference type="Proteomes" id="UP000014071"/>
    </source>
</evidence>
<dbReference type="AlphaFoldDB" id="R9PBX4"/>